<keyword evidence="8 14" id="KW-1133">Transmembrane helix</keyword>
<feature type="transmembrane region" description="Helical" evidence="14">
    <location>
        <begin position="84"/>
        <end position="103"/>
    </location>
</feature>
<feature type="transmembrane region" description="Helical" evidence="14">
    <location>
        <begin position="244"/>
        <end position="267"/>
    </location>
</feature>
<evidence type="ECO:0000313" key="15">
    <source>
        <dbReference type="EMBL" id="MFD2234690.1"/>
    </source>
</evidence>
<keyword evidence="5 14" id="KW-1003">Cell membrane</keyword>
<gene>
    <name evidence="14" type="primary">uppP</name>
    <name evidence="15" type="ORF">ACFSNB_12825</name>
</gene>
<comment type="function">
    <text evidence="14">Catalyzes the dephosphorylation of undecaprenyl diphosphate (UPP). Confers resistance to bacitracin.</text>
</comment>
<evidence type="ECO:0000313" key="16">
    <source>
        <dbReference type="Proteomes" id="UP001597296"/>
    </source>
</evidence>
<organism evidence="15 16">
    <name type="scientific">Phaeospirillum tilakii</name>
    <dbReference type="NCBI Taxonomy" id="741673"/>
    <lineage>
        <taxon>Bacteria</taxon>
        <taxon>Pseudomonadati</taxon>
        <taxon>Pseudomonadota</taxon>
        <taxon>Alphaproteobacteria</taxon>
        <taxon>Rhodospirillales</taxon>
        <taxon>Rhodospirillaceae</taxon>
        <taxon>Phaeospirillum</taxon>
    </lineage>
</organism>
<keyword evidence="14" id="KW-0961">Cell wall biogenesis/degradation</keyword>
<dbReference type="Pfam" id="PF02673">
    <property type="entry name" value="BacA"/>
    <property type="match status" value="1"/>
</dbReference>
<evidence type="ECO:0000256" key="11">
    <source>
        <dbReference type="ARBA" id="ARBA00032707"/>
    </source>
</evidence>
<keyword evidence="16" id="KW-1185">Reference proteome</keyword>
<evidence type="ECO:0000256" key="7">
    <source>
        <dbReference type="ARBA" id="ARBA00022801"/>
    </source>
</evidence>
<accession>A0ABW5CBS9</accession>
<comment type="subcellular location">
    <subcellularLocation>
        <location evidence="1 14">Cell membrane</location>
        <topology evidence="1 14">Multi-pass membrane protein</topology>
    </subcellularLocation>
</comment>
<keyword evidence="7 14" id="KW-0378">Hydrolase</keyword>
<evidence type="ECO:0000256" key="4">
    <source>
        <dbReference type="ARBA" id="ARBA00021581"/>
    </source>
</evidence>
<evidence type="ECO:0000256" key="8">
    <source>
        <dbReference type="ARBA" id="ARBA00022989"/>
    </source>
</evidence>
<comment type="similarity">
    <text evidence="2 14">Belongs to the UppP family.</text>
</comment>
<comment type="miscellaneous">
    <text evidence="14">Bacitracin is thought to be involved in the inhibition of peptidoglycan synthesis by sequestering undecaprenyl diphosphate, thereby reducing the pool of lipid carrier available.</text>
</comment>
<evidence type="ECO:0000256" key="14">
    <source>
        <dbReference type="HAMAP-Rule" id="MF_01006"/>
    </source>
</evidence>
<keyword evidence="9 14" id="KW-0472">Membrane</keyword>
<sequence>MTLLDVLLVALIRGLGEALPLGASGPLAALPGLTGSDSARAALSVATHFGILLALLLYFWRDVLAMALGLWRLAKGKPDAGSRLMLHVAAGTVPTALAAGFLAVPAAGLVGPLAAAGLIVLGGVVLLGCDRLGVTVHRVEHLSIPLAAGLGLTQVLALVPGVSRTGITISAARLLGWERVEAARFSLLLAIPLHLGAGLFDLWRLTRQAQPILSSDLQLATVASGGIALVAVAAMMAWVGRHSYAPFALARIALGVVILAAVAWTSLGPA</sequence>
<keyword evidence="10 14" id="KW-0046">Antibiotic resistance</keyword>
<evidence type="ECO:0000256" key="1">
    <source>
        <dbReference type="ARBA" id="ARBA00004651"/>
    </source>
</evidence>
<dbReference type="HAMAP" id="MF_01006">
    <property type="entry name" value="Undec_diphosphatase"/>
    <property type="match status" value="1"/>
</dbReference>
<comment type="caution">
    <text evidence="15">The sequence shown here is derived from an EMBL/GenBank/DDBJ whole genome shotgun (WGS) entry which is preliminary data.</text>
</comment>
<evidence type="ECO:0000256" key="10">
    <source>
        <dbReference type="ARBA" id="ARBA00023251"/>
    </source>
</evidence>
<protein>
    <recommendedName>
        <fullName evidence="4 14">Undecaprenyl-diphosphatase</fullName>
        <ecNumber evidence="3 14">3.6.1.27</ecNumber>
    </recommendedName>
    <alternativeName>
        <fullName evidence="12 14">Bacitracin resistance protein</fullName>
    </alternativeName>
    <alternativeName>
        <fullName evidence="11 14">Undecaprenyl pyrophosphate phosphatase</fullName>
    </alternativeName>
</protein>
<feature type="transmembrane region" description="Helical" evidence="14">
    <location>
        <begin position="217"/>
        <end position="238"/>
    </location>
</feature>
<evidence type="ECO:0000256" key="9">
    <source>
        <dbReference type="ARBA" id="ARBA00023136"/>
    </source>
</evidence>
<dbReference type="Proteomes" id="UP001597296">
    <property type="component" value="Unassembled WGS sequence"/>
</dbReference>
<keyword evidence="6 14" id="KW-0812">Transmembrane</keyword>
<keyword evidence="14" id="KW-0133">Cell shape</keyword>
<evidence type="ECO:0000256" key="3">
    <source>
        <dbReference type="ARBA" id="ARBA00012374"/>
    </source>
</evidence>
<evidence type="ECO:0000256" key="5">
    <source>
        <dbReference type="ARBA" id="ARBA00022475"/>
    </source>
</evidence>
<feature type="transmembrane region" description="Helical" evidence="14">
    <location>
        <begin position="182"/>
        <end position="205"/>
    </location>
</feature>
<keyword evidence="14" id="KW-0573">Peptidoglycan synthesis</keyword>
<dbReference type="RefSeq" id="WP_377317157.1">
    <property type="nucleotide sequence ID" value="NZ_JBHUIY010000026.1"/>
</dbReference>
<evidence type="ECO:0000256" key="13">
    <source>
        <dbReference type="ARBA" id="ARBA00047594"/>
    </source>
</evidence>
<dbReference type="PANTHER" id="PTHR30622:SF2">
    <property type="entry name" value="UNDECAPRENYL-DIPHOSPHATASE"/>
    <property type="match status" value="1"/>
</dbReference>
<name>A0ABW5CBS9_9PROT</name>
<feature type="transmembrane region" description="Helical" evidence="14">
    <location>
        <begin position="42"/>
        <end position="63"/>
    </location>
</feature>
<comment type="catalytic activity">
    <reaction evidence="13 14">
        <text>di-trans,octa-cis-undecaprenyl diphosphate + H2O = di-trans,octa-cis-undecaprenyl phosphate + phosphate + H(+)</text>
        <dbReference type="Rhea" id="RHEA:28094"/>
        <dbReference type="ChEBI" id="CHEBI:15377"/>
        <dbReference type="ChEBI" id="CHEBI:15378"/>
        <dbReference type="ChEBI" id="CHEBI:43474"/>
        <dbReference type="ChEBI" id="CHEBI:58405"/>
        <dbReference type="ChEBI" id="CHEBI:60392"/>
        <dbReference type="EC" id="3.6.1.27"/>
    </reaction>
</comment>
<evidence type="ECO:0000256" key="2">
    <source>
        <dbReference type="ARBA" id="ARBA00010621"/>
    </source>
</evidence>
<proteinExistence type="inferred from homology"/>
<dbReference type="EMBL" id="JBHUIY010000026">
    <property type="protein sequence ID" value="MFD2234690.1"/>
    <property type="molecule type" value="Genomic_DNA"/>
</dbReference>
<dbReference type="EC" id="3.6.1.27" evidence="3 14"/>
<feature type="transmembrane region" description="Helical" evidence="14">
    <location>
        <begin position="109"/>
        <end position="129"/>
    </location>
</feature>
<evidence type="ECO:0000256" key="6">
    <source>
        <dbReference type="ARBA" id="ARBA00022692"/>
    </source>
</evidence>
<reference evidence="16" key="1">
    <citation type="journal article" date="2019" name="Int. J. Syst. Evol. Microbiol.">
        <title>The Global Catalogue of Microorganisms (GCM) 10K type strain sequencing project: providing services to taxonomists for standard genome sequencing and annotation.</title>
        <authorList>
            <consortium name="The Broad Institute Genomics Platform"/>
            <consortium name="The Broad Institute Genome Sequencing Center for Infectious Disease"/>
            <person name="Wu L."/>
            <person name="Ma J."/>
        </authorList>
    </citation>
    <scope>NUCLEOTIDE SEQUENCE [LARGE SCALE GENOMIC DNA]</scope>
    <source>
        <strain evidence="16">KCTC 15012</strain>
    </source>
</reference>
<evidence type="ECO:0000256" key="12">
    <source>
        <dbReference type="ARBA" id="ARBA00032932"/>
    </source>
</evidence>
<dbReference type="InterPro" id="IPR003824">
    <property type="entry name" value="UppP"/>
</dbReference>
<dbReference type="PANTHER" id="PTHR30622">
    <property type="entry name" value="UNDECAPRENYL-DIPHOSPHATASE"/>
    <property type="match status" value="1"/>
</dbReference>